<evidence type="ECO:0000256" key="5">
    <source>
        <dbReference type="ARBA" id="ARBA00006045"/>
    </source>
</evidence>
<evidence type="ECO:0000313" key="15">
    <source>
        <dbReference type="Proteomes" id="UP000033140"/>
    </source>
</evidence>
<accession>A0A0E9NIF2</accession>
<comment type="similarity">
    <text evidence="5">Belongs to the lariat debranching enzyme family.</text>
</comment>
<evidence type="ECO:0000256" key="6">
    <source>
        <dbReference type="ARBA" id="ARBA00022664"/>
    </source>
</evidence>
<dbReference type="SUPFAM" id="SSF56300">
    <property type="entry name" value="Metallo-dependent phosphatases"/>
    <property type="match status" value="1"/>
</dbReference>
<evidence type="ECO:0000256" key="8">
    <source>
        <dbReference type="ARBA" id="ARBA00022801"/>
    </source>
</evidence>
<keyword evidence="6" id="KW-0507">mRNA processing</keyword>
<dbReference type="AlphaFoldDB" id="A0A0E9NIF2"/>
<reference evidence="14 15" key="3">
    <citation type="journal article" date="2015" name="Genome Announc.">
        <title>Draft Genome Sequence of the Archiascomycetous Yeast Saitoella complicata.</title>
        <authorList>
            <person name="Yamauchi K."/>
            <person name="Kondo S."/>
            <person name="Hamamoto M."/>
            <person name="Takahashi Y."/>
            <person name="Ogura Y."/>
            <person name="Hayashi T."/>
            <person name="Nishida H."/>
        </authorList>
    </citation>
    <scope>NUCLEOTIDE SEQUENCE [LARGE SCALE GENOMIC DNA]</scope>
    <source>
        <strain evidence="14 15">NRRL Y-17804</strain>
    </source>
</reference>
<evidence type="ECO:0000256" key="1">
    <source>
        <dbReference type="ARBA" id="ARBA00001936"/>
    </source>
</evidence>
<dbReference type="STRING" id="698492.A0A0E9NIF2"/>
<comment type="subcellular location">
    <subcellularLocation>
        <location evidence="4">Nucleus</location>
    </subcellularLocation>
</comment>
<dbReference type="GO" id="GO:0008419">
    <property type="term" value="F:RNA lariat debranching enzyme activity"/>
    <property type="evidence" value="ECO:0007669"/>
    <property type="project" value="UniProtKB-ARBA"/>
</dbReference>
<keyword evidence="12" id="KW-0539">Nucleus</keyword>
<gene>
    <name evidence="14" type="ORF">G7K_3601-t1</name>
</gene>
<dbReference type="OMA" id="KWWFSAH"/>
<dbReference type="EMBL" id="BACD03000023">
    <property type="protein sequence ID" value="GAO49451.1"/>
    <property type="molecule type" value="Genomic_DNA"/>
</dbReference>
<dbReference type="InterPro" id="IPR041816">
    <property type="entry name" value="Dbr1_N"/>
</dbReference>
<dbReference type="Pfam" id="PF05011">
    <property type="entry name" value="DBR1"/>
    <property type="match status" value="1"/>
</dbReference>
<dbReference type="PANTHER" id="PTHR12849:SF0">
    <property type="entry name" value="LARIAT DEBRANCHING ENZYME"/>
    <property type="match status" value="1"/>
</dbReference>
<comment type="cofactor">
    <cofactor evidence="2">
        <name>Zn(2+)</name>
        <dbReference type="ChEBI" id="CHEBI:29105"/>
    </cofactor>
</comment>
<dbReference type="Pfam" id="PF00149">
    <property type="entry name" value="Metallophos"/>
    <property type="match status" value="1"/>
</dbReference>
<dbReference type="CDD" id="cd00844">
    <property type="entry name" value="MPP_Dbr1_N"/>
    <property type="match status" value="1"/>
</dbReference>
<organism evidence="14 15">
    <name type="scientific">Saitoella complicata (strain BCRC 22490 / CBS 7301 / JCM 7358 / NBRC 10748 / NRRL Y-17804)</name>
    <dbReference type="NCBI Taxonomy" id="698492"/>
    <lineage>
        <taxon>Eukaryota</taxon>
        <taxon>Fungi</taxon>
        <taxon>Dikarya</taxon>
        <taxon>Ascomycota</taxon>
        <taxon>Taphrinomycotina</taxon>
        <taxon>Taphrinomycotina incertae sedis</taxon>
        <taxon>Saitoella</taxon>
    </lineage>
</organism>
<evidence type="ECO:0000256" key="3">
    <source>
        <dbReference type="ARBA" id="ARBA00001954"/>
    </source>
</evidence>
<dbReference type="GO" id="GO:0005634">
    <property type="term" value="C:nucleus"/>
    <property type="evidence" value="ECO:0007669"/>
    <property type="project" value="UniProtKB-SubCell"/>
</dbReference>
<proteinExistence type="inferred from homology"/>
<dbReference type="InterPro" id="IPR004843">
    <property type="entry name" value="Calcineurin-like_PHP"/>
</dbReference>
<comment type="cofactor">
    <cofactor evidence="3">
        <name>Fe(2+)</name>
        <dbReference type="ChEBI" id="CHEBI:29033"/>
    </cofactor>
</comment>
<dbReference type="FunFam" id="3.60.21.10:FF:000035">
    <property type="entry name" value="Lariat debranching enzyme"/>
    <property type="match status" value="1"/>
</dbReference>
<dbReference type="InterPro" id="IPR007708">
    <property type="entry name" value="DBR1_C"/>
</dbReference>
<sequence>MTHTLRVAFEGCCHGELDAIYGSLAAMEKQRGVEVDLLLIGGDFQAIRNRDDLNCLAVPPKYRRLGDFADYYEGRKTAPVLTIFIGGNHEASNFSWELYHGGWVAPNIYYLGAAGVVNVNGLRIGGLSGIYNSANYTKGHFETVPYDSSTIRSAYHVRQYDVYKLFNLREPIDVMLSHDWPRGIYHHGNTHSLLQRKPFFRREVQSNTLGSPAAENLLKKLKPAYWFSAHLHVKFAAVVNHDEGRRATPSAEMIEKAAAGNSEEVVLELDEEETAPVAVVVENGDADEIQLDLDDDFENEPVMPLALNHEITVSPEKNNDEIDINMDIDMEVEPTPADVGAPNAGADQANPEDQIAITAEDASSSEKAETVVMQPRNAAIGVSPITIPVQPALPNTTRFLALDKCLPNRAFLQVMDIPVASTPSGDDLEFCYDAEWLAITRALHPWLSTTKKQRPLPRDEKEVAATIDKELAWVKENVMTRPTGSRIPRNFEQTAFRADDKGQQETLLHDDPQTRAFCEMLQIENKIYPGSK</sequence>
<evidence type="ECO:0000256" key="11">
    <source>
        <dbReference type="ARBA" id="ARBA00023211"/>
    </source>
</evidence>
<keyword evidence="7" id="KW-0479">Metal-binding</keyword>
<keyword evidence="10" id="KW-0408">Iron</keyword>
<name>A0A0E9NIF2_SAICN</name>
<evidence type="ECO:0000313" key="14">
    <source>
        <dbReference type="EMBL" id="GAO49451.1"/>
    </source>
</evidence>
<dbReference type="GO" id="GO:0046872">
    <property type="term" value="F:metal ion binding"/>
    <property type="evidence" value="ECO:0007669"/>
    <property type="project" value="UniProtKB-KW"/>
</dbReference>
<keyword evidence="8" id="KW-0378">Hydrolase</keyword>
<keyword evidence="9" id="KW-0862">Zinc</keyword>
<evidence type="ECO:0000256" key="10">
    <source>
        <dbReference type="ARBA" id="ARBA00023004"/>
    </source>
</evidence>
<evidence type="ECO:0000256" key="9">
    <source>
        <dbReference type="ARBA" id="ARBA00022833"/>
    </source>
</evidence>
<dbReference type="SMART" id="SM01124">
    <property type="entry name" value="DBR1"/>
    <property type="match status" value="1"/>
</dbReference>
<dbReference type="Proteomes" id="UP000033140">
    <property type="component" value="Unassembled WGS sequence"/>
</dbReference>
<dbReference type="GO" id="GO:0000398">
    <property type="term" value="P:mRNA splicing, via spliceosome"/>
    <property type="evidence" value="ECO:0007669"/>
    <property type="project" value="TreeGrafter"/>
</dbReference>
<evidence type="ECO:0000256" key="4">
    <source>
        <dbReference type="ARBA" id="ARBA00004123"/>
    </source>
</evidence>
<reference evidence="14 15" key="2">
    <citation type="journal article" date="2014" name="J. Gen. Appl. Microbiol.">
        <title>The early diverging ascomycetous budding yeast Saitoella complicata has three histone deacetylases belonging to the Clr6, Hos2, and Rpd3 lineages.</title>
        <authorList>
            <person name="Nishida H."/>
            <person name="Matsumoto T."/>
            <person name="Kondo S."/>
            <person name="Hamamoto M."/>
            <person name="Yoshikawa H."/>
        </authorList>
    </citation>
    <scope>NUCLEOTIDE SEQUENCE [LARGE SCALE GENOMIC DNA]</scope>
    <source>
        <strain evidence="14 15">NRRL Y-17804</strain>
    </source>
</reference>
<evidence type="ECO:0000256" key="2">
    <source>
        <dbReference type="ARBA" id="ARBA00001947"/>
    </source>
</evidence>
<keyword evidence="11" id="KW-0464">Manganese</keyword>
<keyword evidence="15" id="KW-1185">Reference proteome</keyword>
<feature type="domain" description="Lariat debranching enzyme C-terminal" evidence="13">
    <location>
        <begin position="389"/>
        <end position="527"/>
    </location>
</feature>
<evidence type="ECO:0000256" key="7">
    <source>
        <dbReference type="ARBA" id="ARBA00022723"/>
    </source>
</evidence>
<reference evidence="14 15" key="1">
    <citation type="journal article" date="2011" name="J. Gen. Appl. Microbiol.">
        <title>Draft genome sequencing of the enigmatic yeast Saitoella complicata.</title>
        <authorList>
            <person name="Nishida H."/>
            <person name="Hamamoto M."/>
            <person name="Sugiyama J."/>
        </authorList>
    </citation>
    <scope>NUCLEOTIDE SEQUENCE [LARGE SCALE GENOMIC DNA]</scope>
    <source>
        <strain evidence="14 15">NRRL Y-17804</strain>
    </source>
</reference>
<comment type="caution">
    <text evidence="14">The sequence shown here is derived from an EMBL/GenBank/DDBJ whole genome shotgun (WGS) entry which is preliminary data.</text>
</comment>
<protein>
    <recommendedName>
        <fullName evidence="13">Lariat debranching enzyme C-terminal domain-containing protein</fullName>
    </recommendedName>
</protein>
<dbReference type="PANTHER" id="PTHR12849">
    <property type="entry name" value="RNA LARIAT DEBRANCHING ENZYME"/>
    <property type="match status" value="1"/>
</dbReference>
<evidence type="ECO:0000259" key="13">
    <source>
        <dbReference type="SMART" id="SM01124"/>
    </source>
</evidence>
<comment type="cofactor">
    <cofactor evidence="1">
        <name>Mn(2+)</name>
        <dbReference type="ChEBI" id="CHEBI:29035"/>
    </cofactor>
</comment>
<dbReference type="InterPro" id="IPR029052">
    <property type="entry name" value="Metallo-depent_PP-like"/>
</dbReference>
<evidence type="ECO:0000256" key="12">
    <source>
        <dbReference type="ARBA" id="ARBA00023242"/>
    </source>
</evidence>